<sequence length="37" mass="4185">PLIVLISSFKDLISVIEVLSLGWIEISVKLFPLCRSR</sequence>
<dbReference type="EMBL" id="BARW01033842">
    <property type="protein sequence ID" value="GAJ14037.1"/>
    <property type="molecule type" value="Genomic_DNA"/>
</dbReference>
<accession>X1VAV9</accession>
<gene>
    <name evidence="1" type="ORF">S12H4_53204</name>
</gene>
<organism evidence="1">
    <name type="scientific">marine sediment metagenome</name>
    <dbReference type="NCBI Taxonomy" id="412755"/>
    <lineage>
        <taxon>unclassified sequences</taxon>
        <taxon>metagenomes</taxon>
        <taxon>ecological metagenomes</taxon>
    </lineage>
</organism>
<comment type="caution">
    <text evidence="1">The sequence shown here is derived from an EMBL/GenBank/DDBJ whole genome shotgun (WGS) entry which is preliminary data.</text>
</comment>
<name>X1VAV9_9ZZZZ</name>
<dbReference type="AlphaFoldDB" id="X1VAV9"/>
<proteinExistence type="predicted"/>
<evidence type="ECO:0000313" key="1">
    <source>
        <dbReference type="EMBL" id="GAJ14037.1"/>
    </source>
</evidence>
<feature type="non-terminal residue" evidence="1">
    <location>
        <position position="1"/>
    </location>
</feature>
<protein>
    <submittedName>
        <fullName evidence="1">Uncharacterized protein</fullName>
    </submittedName>
</protein>
<reference evidence="1" key="1">
    <citation type="journal article" date="2014" name="Front. Microbiol.">
        <title>High frequency of phylogenetically diverse reductive dehalogenase-homologous genes in deep subseafloor sedimentary metagenomes.</title>
        <authorList>
            <person name="Kawai M."/>
            <person name="Futagami T."/>
            <person name="Toyoda A."/>
            <person name="Takaki Y."/>
            <person name="Nishi S."/>
            <person name="Hori S."/>
            <person name="Arai W."/>
            <person name="Tsubouchi T."/>
            <person name="Morono Y."/>
            <person name="Uchiyama I."/>
            <person name="Ito T."/>
            <person name="Fujiyama A."/>
            <person name="Inagaki F."/>
            <person name="Takami H."/>
        </authorList>
    </citation>
    <scope>NUCLEOTIDE SEQUENCE</scope>
    <source>
        <strain evidence="1">Expedition CK06-06</strain>
    </source>
</reference>